<evidence type="ECO:0000313" key="1">
    <source>
        <dbReference type="EMBL" id="MBA0845478.1"/>
    </source>
</evidence>
<feature type="non-terminal residue" evidence="1">
    <location>
        <position position="21"/>
    </location>
</feature>
<comment type="caution">
    <text evidence="1">The sequence shown here is derived from an EMBL/GenBank/DDBJ whole genome shotgun (WGS) entry which is preliminary data.</text>
</comment>
<sequence length="21" mass="2468">MINFMCGYWNHSIAHELLSSN</sequence>
<keyword evidence="2" id="KW-1185">Reference proteome</keyword>
<dbReference type="Proteomes" id="UP000593575">
    <property type="component" value="Unassembled WGS sequence"/>
</dbReference>
<evidence type="ECO:0000313" key="2">
    <source>
        <dbReference type="Proteomes" id="UP000593575"/>
    </source>
</evidence>
<protein>
    <submittedName>
        <fullName evidence="1">Uncharacterized protein</fullName>
    </submittedName>
</protein>
<accession>A0A7J9KGA5</accession>
<organism evidence="1 2">
    <name type="scientific">Gossypium armourianum</name>
    <dbReference type="NCBI Taxonomy" id="34283"/>
    <lineage>
        <taxon>Eukaryota</taxon>
        <taxon>Viridiplantae</taxon>
        <taxon>Streptophyta</taxon>
        <taxon>Embryophyta</taxon>
        <taxon>Tracheophyta</taxon>
        <taxon>Spermatophyta</taxon>
        <taxon>Magnoliopsida</taxon>
        <taxon>eudicotyledons</taxon>
        <taxon>Gunneridae</taxon>
        <taxon>Pentapetalae</taxon>
        <taxon>rosids</taxon>
        <taxon>malvids</taxon>
        <taxon>Malvales</taxon>
        <taxon>Malvaceae</taxon>
        <taxon>Malvoideae</taxon>
        <taxon>Gossypium</taxon>
    </lineage>
</organism>
<name>A0A7J9KGA5_9ROSI</name>
<dbReference type="EMBL" id="JABFAE010416032">
    <property type="protein sequence ID" value="MBA0845478.1"/>
    <property type="molecule type" value="Genomic_DNA"/>
</dbReference>
<dbReference type="AlphaFoldDB" id="A0A7J9KGA5"/>
<proteinExistence type="predicted"/>
<reference evidence="1 2" key="1">
    <citation type="journal article" date="2019" name="Genome Biol. Evol.">
        <title>Insights into the evolution of the New World diploid cottons (Gossypium, subgenus Houzingenia) based on genome sequencing.</title>
        <authorList>
            <person name="Grover C.E."/>
            <person name="Arick M.A. 2nd"/>
            <person name="Thrash A."/>
            <person name="Conover J.L."/>
            <person name="Sanders W.S."/>
            <person name="Peterson D.G."/>
            <person name="Frelichowski J.E."/>
            <person name="Scheffler J.A."/>
            <person name="Scheffler B.E."/>
            <person name="Wendel J.F."/>
        </authorList>
    </citation>
    <scope>NUCLEOTIDE SEQUENCE [LARGE SCALE GENOMIC DNA]</scope>
    <source>
        <strain evidence="1">6</strain>
        <tissue evidence="1">Leaf</tissue>
    </source>
</reference>
<gene>
    <name evidence="1" type="ORF">Goarm_022272</name>
</gene>